<evidence type="ECO:0000313" key="3">
    <source>
        <dbReference type="Proteomes" id="UP001232148"/>
    </source>
</evidence>
<sequence>MASLPNLPVFRHPAYNCCDDTLKPPKPPIVDPDSTLDILVRHVAFFGVTGLTVFKCLRHALDDPTLVCHVYNTRGIMENSYISEEAVYTVVAALLAGFETFGSRERPRIVSIGTISITRQIYRSRNPLAVRARPLYEWFIGKQEESDPSRRNPIHRGDSCVDTSSDTASDTSSDHTTTQLSYDGSCSSKNNEIGIDYESSDDSSTSSGVETDTEVSEVESASSMEARSADADKCALEKAIWHHYPCFSSCLIVRPTLLTYDKPYGLWAVRIGEVGNSAPGYTIARRDVAEWLYYFGILGAHEGTVTITT</sequence>
<dbReference type="Proteomes" id="UP001232148">
    <property type="component" value="Unassembled WGS sequence"/>
</dbReference>
<organism evidence="2 3">
    <name type="scientific">Colletotrichum zoysiae</name>
    <dbReference type="NCBI Taxonomy" id="1216348"/>
    <lineage>
        <taxon>Eukaryota</taxon>
        <taxon>Fungi</taxon>
        <taxon>Dikarya</taxon>
        <taxon>Ascomycota</taxon>
        <taxon>Pezizomycotina</taxon>
        <taxon>Sordariomycetes</taxon>
        <taxon>Hypocreomycetidae</taxon>
        <taxon>Glomerellales</taxon>
        <taxon>Glomerellaceae</taxon>
        <taxon>Colletotrichum</taxon>
        <taxon>Colletotrichum graminicola species complex</taxon>
    </lineage>
</organism>
<dbReference type="EMBL" id="MU842910">
    <property type="protein sequence ID" value="KAK2026642.1"/>
    <property type="molecule type" value="Genomic_DNA"/>
</dbReference>
<accession>A0AAD9HE58</accession>
<evidence type="ECO:0000313" key="2">
    <source>
        <dbReference type="EMBL" id="KAK2026642.1"/>
    </source>
</evidence>
<feature type="compositionally biased region" description="Low complexity" evidence="1">
    <location>
        <begin position="160"/>
        <end position="178"/>
    </location>
</feature>
<feature type="region of interest" description="Disordered" evidence="1">
    <location>
        <begin position="145"/>
        <end position="224"/>
    </location>
</feature>
<dbReference type="AlphaFoldDB" id="A0AAD9HE58"/>
<feature type="compositionally biased region" description="Basic and acidic residues" evidence="1">
    <location>
        <begin position="145"/>
        <end position="159"/>
    </location>
</feature>
<reference evidence="2" key="1">
    <citation type="submission" date="2021-06" db="EMBL/GenBank/DDBJ databases">
        <title>Comparative genomics, transcriptomics and evolutionary studies reveal genomic signatures of adaptation to plant cell wall in hemibiotrophic fungi.</title>
        <authorList>
            <consortium name="DOE Joint Genome Institute"/>
            <person name="Baroncelli R."/>
            <person name="Diaz J.F."/>
            <person name="Benocci T."/>
            <person name="Peng M."/>
            <person name="Battaglia E."/>
            <person name="Haridas S."/>
            <person name="Andreopoulos W."/>
            <person name="Labutti K."/>
            <person name="Pangilinan J."/>
            <person name="Floch G.L."/>
            <person name="Makela M.R."/>
            <person name="Henrissat B."/>
            <person name="Grigoriev I.V."/>
            <person name="Crouch J.A."/>
            <person name="De Vries R.P."/>
            <person name="Sukno S.A."/>
            <person name="Thon M.R."/>
        </authorList>
    </citation>
    <scope>NUCLEOTIDE SEQUENCE</scope>
    <source>
        <strain evidence="2">MAFF235873</strain>
    </source>
</reference>
<protein>
    <submittedName>
        <fullName evidence="2">Uncharacterized protein</fullName>
    </submittedName>
</protein>
<keyword evidence="3" id="KW-1185">Reference proteome</keyword>
<comment type="caution">
    <text evidence="2">The sequence shown here is derived from an EMBL/GenBank/DDBJ whole genome shotgun (WGS) entry which is preliminary data.</text>
</comment>
<proteinExistence type="predicted"/>
<feature type="compositionally biased region" description="Polar residues" evidence="1">
    <location>
        <begin position="179"/>
        <end position="191"/>
    </location>
</feature>
<evidence type="ECO:0000256" key="1">
    <source>
        <dbReference type="SAM" id="MobiDB-lite"/>
    </source>
</evidence>
<name>A0AAD9HE58_9PEZI</name>
<gene>
    <name evidence="2" type="ORF">LX32DRAFT_701079</name>
</gene>